<gene>
    <name evidence="2" type="ORF">M6B38_308350</name>
</gene>
<reference evidence="2" key="1">
    <citation type="journal article" date="2023" name="GigaByte">
        <title>Genome assembly of the bearded iris, Iris pallida Lam.</title>
        <authorList>
            <person name="Bruccoleri R.E."/>
            <person name="Oakeley E.J."/>
            <person name="Faust A.M.E."/>
            <person name="Altorfer M."/>
            <person name="Dessus-Babus S."/>
            <person name="Burckhardt D."/>
            <person name="Oertli M."/>
            <person name="Naumann U."/>
            <person name="Petersen F."/>
            <person name="Wong J."/>
        </authorList>
    </citation>
    <scope>NUCLEOTIDE SEQUENCE</scope>
    <source>
        <strain evidence="2">GSM-AAB239-AS_SAM_17_03QT</strain>
    </source>
</reference>
<keyword evidence="2" id="KW-0418">Kinase</keyword>
<dbReference type="GO" id="GO:0016301">
    <property type="term" value="F:kinase activity"/>
    <property type="evidence" value="ECO:0007669"/>
    <property type="project" value="UniProtKB-KW"/>
</dbReference>
<comment type="caution">
    <text evidence="2">The sequence shown here is derived from an EMBL/GenBank/DDBJ whole genome shotgun (WGS) entry which is preliminary data.</text>
</comment>
<feature type="region of interest" description="Disordered" evidence="1">
    <location>
        <begin position="1"/>
        <end position="64"/>
    </location>
</feature>
<protein>
    <submittedName>
        <fullName evidence="2">Proline-rich receptor-like protein kinase PERK13</fullName>
    </submittedName>
</protein>
<evidence type="ECO:0000313" key="2">
    <source>
        <dbReference type="EMBL" id="KAJ6841288.1"/>
    </source>
</evidence>
<sequence>MNSPLTNPADHHTTFLLHRSPTSETLTTSTPSYSDKRTPSASSISPTPTVDHPRLPTSPPSHQS</sequence>
<feature type="compositionally biased region" description="Low complexity" evidence="1">
    <location>
        <begin position="20"/>
        <end position="49"/>
    </location>
</feature>
<evidence type="ECO:0000256" key="1">
    <source>
        <dbReference type="SAM" id="MobiDB-lite"/>
    </source>
</evidence>
<dbReference type="Proteomes" id="UP001140949">
    <property type="component" value="Unassembled WGS sequence"/>
</dbReference>
<proteinExistence type="predicted"/>
<keyword evidence="2" id="KW-0675">Receptor</keyword>
<dbReference type="EMBL" id="JANAVB010008797">
    <property type="protein sequence ID" value="KAJ6841288.1"/>
    <property type="molecule type" value="Genomic_DNA"/>
</dbReference>
<organism evidence="2 3">
    <name type="scientific">Iris pallida</name>
    <name type="common">Sweet iris</name>
    <dbReference type="NCBI Taxonomy" id="29817"/>
    <lineage>
        <taxon>Eukaryota</taxon>
        <taxon>Viridiplantae</taxon>
        <taxon>Streptophyta</taxon>
        <taxon>Embryophyta</taxon>
        <taxon>Tracheophyta</taxon>
        <taxon>Spermatophyta</taxon>
        <taxon>Magnoliopsida</taxon>
        <taxon>Liliopsida</taxon>
        <taxon>Asparagales</taxon>
        <taxon>Iridaceae</taxon>
        <taxon>Iridoideae</taxon>
        <taxon>Irideae</taxon>
        <taxon>Iris</taxon>
    </lineage>
</organism>
<keyword evidence="2" id="KW-0808">Transferase</keyword>
<name>A0AAX6HKN1_IRIPA</name>
<keyword evidence="3" id="KW-1185">Reference proteome</keyword>
<evidence type="ECO:0000313" key="3">
    <source>
        <dbReference type="Proteomes" id="UP001140949"/>
    </source>
</evidence>
<accession>A0AAX6HKN1</accession>
<reference evidence="2" key="2">
    <citation type="submission" date="2023-04" db="EMBL/GenBank/DDBJ databases">
        <authorList>
            <person name="Bruccoleri R.E."/>
            <person name="Oakeley E.J."/>
            <person name="Faust A.-M."/>
            <person name="Dessus-Babus S."/>
            <person name="Altorfer M."/>
            <person name="Burckhardt D."/>
            <person name="Oertli M."/>
            <person name="Naumann U."/>
            <person name="Petersen F."/>
            <person name="Wong J."/>
        </authorList>
    </citation>
    <scope>NUCLEOTIDE SEQUENCE</scope>
    <source>
        <strain evidence="2">GSM-AAB239-AS_SAM_17_03QT</strain>
        <tissue evidence="2">Leaf</tissue>
    </source>
</reference>
<dbReference type="AlphaFoldDB" id="A0AAX6HKN1"/>